<dbReference type="AlphaFoldDB" id="A0A0G0T272"/>
<dbReference type="Pfam" id="PF12705">
    <property type="entry name" value="PDDEXK_1"/>
    <property type="match status" value="1"/>
</dbReference>
<dbReference type="Gene3D" id="3.90.320.10">
    <property type="match status" value="1"/>
</dbReference>
<dbReference type="STRING" id="1618563.UU12_C0008G0016"/>
<comment type="caution">
    <text evidence="2">The sequence shown here is derived from an EMBL/GenBank/DDBJ whole genome shotgun (WGS) entry which is preliminary data.</text>
</comment>
<dbReference type="Proteomes" id="UP000034562">
    <property type="component" value="Unassembled WGS sequence"/>
</dbReference>
<gene>
    <name evidence="2" type="ORF">UU12_C0008G0016</name>
</gene>
<dbReference type="InterPro" id="IPR011604">
    <property type="entry name" value="PDDEXK-like_dom_sf"/>
</dbReference>
<reference evidence="2 3" key="1">
    <citation type="journal article" date="2015" name="Nature">
        <title>rRNA introns, odd ribosomes, and small enigmatic genomes across a large radiation of phyla.</title>
        <authorList>
            <person name="Brown C.T."/>
            <person name="Hug L.A."/>
            <person name="Thomas B.C."/>
            <person name="Sharon I."/>
            <person name="Castelle C.J."/>
            <person name="Singh A."/>
            <person name="Wilkins M.J."/>
            <person name="Williams K.H."/>
            <person name="Banfield J.F."/>
        </authorList>
    </citation>
    <scope>NUCLEOTIDE SEQUENCE [LARGE SCALE GENOMIC DNA]</scope>
</reference>
<evidence type="ECO:0000313" key="3">
    <source>
        <dbReference type="Proteomes" id="UP000034562"/>
    </source>
</evidence>
<dbReference type="EMBL" id="LBZK01000008">
    <property type="protein sequence ID" value="KKR71109.1"/>
    <property type="molecule type" value="Genomic_DNA"/>
</dbReference>
<accession>A0A0G0T272</accession>
<evidence type="ECO:0000259" key="1">
    <source>
        <dbReference type="Pfam" id="PF12705"/>
    </source>
</evidence>
<evidence type="ECO:0000313" key="2">
    <source>
        <dbReference type="EMBL" id="KKR71109.1"/>
    </source>
</evidence>
<proteinExistence type="predicted"/>
<dbReference type="InterPro" id="IPR038726">
    <property type="entry name" value="PDDEXK_AddAB-type"/>
</dbReference>
<protein>
    <recommendedName>
        <fullName evidence="1">PD-(D/E)XK endonuclease-like domain-containing protein</fullName>
    </recommendedName>
</protein>
<name>A0A0G0T272_9BACT</name>
<feature type="domain" description="PD-(D/E)XK endonuclease-like" evidence="1">
    <location>
        <begin position="17"/>
        <end position="257"/>
    </location>
</feature>
<sequence length="285" mass="32459">MSPETIPTPDKYTATWVSHSSISDFLKCPRGYFLRNVYKDPKTGHKMAIVTPPMALGGAVHEVIESLAVLPVTDRLKISLVKRLDPVWEKNSGKLGGFSDHNIEMEYKERAIRMLINLQEEPGPILNKAIKIKTGSMGLPNYYLSEEDNIILCGKIDWLEYLEKKNAVHIIDFKTGKYEEKEDSLQLPIYLLLATNTQTKKVAKASYWYLDRDDGIVEKKLPNMDDAYEKVSKVARRIKLARQLKHFLCPLKGCRNCIPYERILKGEGEKVGVSDTRQDVYILAA</sequence>
<organism evidence="2 3">
    <name type="scientific">Candidatus Woesebacteria bacterium GW2011_GWA2_40_7b</name>
    <dbReference type="NCBI Taxonomy" id="1618563"/>
    <lineage>
        <taxon>Bacteria</taxon>
        <taxon>Candidatus Woeseibacteriota</taxon>
    </lineage>
</organism>